<dbReference type="InterPro" id="IPR005119">
    <property type="entry name" value="LysR_subst-bd"/>
</dbReference>
<gene>
    <name evidence="6" type="ORF">IPN75_00390</name>
</gene>
<accession>A0A9D7LN28</accession>
<dbReference type="GO" id="GO:0019344">
    <property type="term" value="P:cysteine biosynthetic process"/>
    <property type="evidence" value="ECO:0007669"/>
    <property type="project" value="TreeGrafter"/>
</dbReference>
<dbReference type="InterPro" id="IPR036390">
    <property type="entry name" value="WH_DNA-bd_sf"/>
</dbReference>
<evidence type="ECO:0000256" key="3">
    <source>
        <dbReference type="ARBA" id="ARBA00023125"/>
    </source>
</evidence>
<dbReference type="Pfam" id="PF03466">
    <property type="entry name" value="LysR_substrate"/>
    <property type="match status" value="1"/>
</dbReference>
<evidence type="ECO:0000256" key="2">
    <source>
        <dbReference type="ARBA" id="ARBA00023015"/>
    </source>
</evidence>
<keyword evidence="2" id="KW-0805">Transcription regulation</keyword>
<dbReference type="Pfam" id="PF00126">
    <property type="entry name" value="HTH_1"/>
    <property type="match status" value="1"/>
</dbReference>
<dbReference type="PANTHER" id="PTHR30126">
    <property type="entry name" value="HTH-TYPE TRANSCRIPTIONAL REGULATOR"/>
    <property type="match status" value="1"/>
</dbReference>
<keyword evidence="4" id="KW-0804">Transcription</keyword>
<dbReference type="InterPro" id="IPR000847">
    <property type="entry name" value="LysR_HTH_N"/>
</dbReference>
<organism evidence="6 7">
    <name type="scientific">Candidatus Dechloromonas phosphorivorans</name>
    <dbReference type="NCBI Taxonomy" id="2899244"/>
    <lineage>
        <taxon>Bacteria</taxon>
        <taxon>Pseudomonadati</taxon>
        <taxon>Pseudomonadota</taxon>
        <taxon>Betaproteobacteria</taxon>
        <taxon>Rhodocyclales</taxon>
        <taxon>Azonexaceae</taxon>
        <taxon>Dechloromonas</taxon>
    </lineage>
</organism>
<dbReference type="NCBIfam" id="NF009327">
    <property type="entry name" value="PRK12684.1"/>
    <property type="match status" value="1"/>
</dbReference>
<protein>
    <submittedName>
        <fullName evidence="6">CysB family HTH-type transcriptional regulator</fullName>
    </submittedName>
</protein>
<comment type="caution">
    <text evidence="6">The sequence shown here is derived from an EMBL/GenBank/DDBJ whole genome shotgun (WGS) entry which is preliminary data.</text>
</comment>
<evidence type="ECO:0000259" key="5">
    <source>
        <dbReference type="PROSITE" id="PS50931"/>
    </source>
</evidence>
<dbReference type="GO" id="GO:0000976">
    <property type="term" value="F:transcription cis-regulatory region binding"/>
    <property type="evidence" value="ECO:0007669"/>
    <property type="project" value="TreeGrafter"/>
</dbReference>
<feature type="domain" description="HTH lysR-type" evidence="5">
    <location>
        <begin position="1"/>
        <end position="59"/>
    </location>
</feature>
<dbReference type="InterPro" id="IPR037423">
    <property type="entry name" value="CysB_PBP2"/>
</dbReference>
<name>A0A9D7LN28_9RHOO</name>
<sequence>MKLQQLRYIVEIQRQGLNVSEAAESLFTSQPGISKQVKLLEEELGVAIFERSGKRFTGVTEPGKAVLAIAERILREAENLKRASSEFASGESGRLVLAATHTQARYALPVVVRDFVVQHPAVKLEMHQGSPTQIAEWVVSGEADIGIATEALDQYPRLITLPVRQWSHCVIAPEGHPILKSVPLALDELVRWPLITYDTAFTGRSRINRAFERIGAEPNIVLTALDSDVIKTYVSLGLGLGIISALAFDAQRDAGLVAVDAAHLFESNTTRLALRRGTYLRRHDYDLIALFAPHLSRRVVDMAMQGGGAEYQL</sequence>
<dbReference type="InterPro" id="IPR036388">
    <property type="entry name" value="WH-like_DNA-bd_sf"/>
</dbReference>
<evidence type="ECO:0000256" key="1">
    <source>
        <dbReference type="ARBA" id="ARBA00009437"/>
    </source>
</evidence>
<reference evidence="6" key="1">
    <citation type="submission" date="2020-10" db="EMBL/GenBank/DDBJ databases">
        <title>Connecting structure to function with the recovery of over 1000 high-quality activated sludge metagenome-assembled genomes encoding full-length rRNA genes using long-read sequencing.</title>
        <authorList>
            <person name="Singleton C.M."/>
            <person name="Petriglieri F."/>
            <person name="Kristensen J.M."/>
            <person name="Kirkegaard R.H."/>
            <person name="Michaelsen T.Y."/>
            <person name="Andersen M.H."/>
            <person name="Karst S.M."/>
            <person name="Dueholm M.S."/>
            <person name="Nielsen P.H."/>
            <person name="Albertsen M."/>
        </authorList>
    </citation>
    <scope>NUCLEOTIDE SEQUENCE</scope>
    <source>
        <strain evidence="6">OdNE_18-Q3-R46-58_BAT3C.305</strain>
    </source>
</reference>
<dbReference type="GO" id="GO:0003700">
    <property type="term" value="F:DNA-binding transcription factor activity"/>
    <property type="evidence" value="ECO:0007669"/>
    <property type="project" value="InterPro"/>
</dbReference>
<dbReference type="SUPFAM" id="SSF46785">
    <property type="entry name" value="Winged helix' DNA-binding domain"/>
    <property type="match status" value="1"/>
</dbReference>
<dbReference type="PROSITE" id="PS50931">
    <property type="entry name" value="HTH_LYSR"/>
    <property type="match status" value="1"/>
</dbReference>
<dbReference type="Gene3D" id="3.40.190.10">
    <property type="entry name" value="Periplasmic binding protein-like II"/>
    <property type="match status" value="2"/>
</dbReference>
<dbReference type="Proteomes" id="UP000808146">
    <property type="component" value="Unassembled WGS sequence"/>
</dbReference>
<dbReference type="CDD" id="cd08413">
    <property type="entry name" value="PBP2_CysB_like"/>
    <property type="match status" value="1"/>
</dbReference>
<keyword evidence="3" id="KW-0238">DNA-binding</keyword>
<dbReference type="Gene3D" id="1.10.10.10">
    <property type="entry name" value="Winged helix-like DNA-binding domain superfamily/Winged helix DNA-binding domain"/>
    <property type="match status" value="1"/>
</dbReference>
<evidence type="ECO:0000256" key="4">
    <source>
        <dbReference type="ARBA" id="ARBA00023163"/>
    </source>
</evidence>
<proteinExistence type="inferred from homology"/>
<dbReference type="SUPFAM" id="SSF53850">
    <property type="entry name" value="Periplasmic binding protein-like II"/>
    <property type="match status" value="1"/>
</dbReference>
<evidence type="ECO:0000313" key="6">
    <source>
        <dbReference type="EMBL" id="MBK8888923.1"/>
    </source>
</evidence>
<comment type="similarity">
    <text evidence="1">Belongs to the LysR transcriptional regulatory family.</text>
</comment>
<dbReference type="EMBL" id="JADKBR010000001">
    <property type="protein sequence ID" value="MBK8888923.1"/>
    <property type="molecule type" value="Genomic_DNA"/>
</dbReference>
<evidence type="ECO:0000313" key="7">
    <source>
        <dbReference type="Proteomes" id="UP000808146"/>
    </source>
</evidence>
<dbReference type="PRINTS" id="PR00039">
    <property type="entry name" value="HTHLYSR"/>
</dbReference>
<dbReference type="AlphaFoldDB" id="A0A9D7LN28"/>
<dbReference type="PANTHER" id="PTHR30126:SF6">
    <property type="entry name" value="HTH-TYPE TRANSCRIPTIONAL REGULATOR CYSB-RELATED"/>
    <property type="match status" value="1"/>
</dbReference>